<dbReference type="Pfam" id="PF25461">
    <property type="entry name" value="Beta-barrel_SelB"/>
    <property type="match status" value="1"/>
</dbReference>
<dbReference type="InterPro" id="IPR000795">
    <property type="entry name" value="T_Tr_GTP-bd_dom"/>
</dbReference>
<dbReference type="SUPFAM" id="SSF50447">
    <property type="entry name" value="Translation proteins"/>
    <property type="match status" value="1"/>
</dbReference>
<comment type="caution">
    <text evidence="3">The sequence shown here is derived from an EMBL/GenBank/DDBJ whole genome shotgun (WGS) entry which is preliminary data.</text>
</comment>
<dbReference type="Pfam" id="PF00009">
    <property type="entry name" value="GTP_EFTU"/>
    <property type="match status" value="1"/>
</dbReference>
<dbReference type="InterPro" id="IPR004161">
    <property type="entry name" value="EFTu-like_2"/>
</dbReference>
<keyword evidence="4" id="KW-1185">Reference proteome</keyword>
<dbReference type="GO" id="GO:0003924">
    <property type="term" value="F:GTPase activity"/>
    <property type="evidence" value="ECO:0007669"/>
    <property type="project" value="InterPro"/>
</dbReference>
<gene>
    <name evidence="3" type="ORF">JD276_01035</name>
</gene>
<dbReference type="Gene3D" id="1.10.10.2770">
    <property type="match status" value="1"/>
</dbReference>
<dbReference type="SUPFAM" id="SSF52540">
    <property type="entry name" value="P-loop containing nucleoside triphosphate hydrolases"/>
    <property type="match status" value="1"/>
</dbReference>
<accession>A0A934UTR0</accession>
<keyword evidence="1" id="KW-0547">Nucleotide-binding</keyword>
<dbReference type="CDD" id="cd04171">
    <property type="entry name" value="SelB"/>
    <property type="match status" value="1"/>
</dbReference>
<dbReference type="Proteomes" id="UP000608530">
    <property type="component" value="Unassembled WGS sequence"/>
</dbReference>
<dbReference type="RefSeq" id="WP_200112873.1">
    <property type="nucleotide sequence ID" value="NZ_JAEHOH010000001.1"/>
</dbReference>
<protein>
    <submittedName>
        <fullName evidence="3">SelB C-terminal domain-containing protein</fullName>
    </submittedName>
</protein>
<dbReference type="InterPro" id="IPR027417">
    <property type="entry name" value="P-loop_NTPase"/>
</dbReference>
<dbReference type="InterPro" id="IPR009000">
    <property type="entry name" value="Transl_B-barrel_sf"/>
</dbReference>
<dbReference type="GO" id="GO:0005525">
    <property type="term" value="F:GTP binding"/>
    <property type="evidence" value="ECO:0007669"/>
    <property type="project" value="UniProtKB-KW"/>
</dbReference>
<reference evidence="3" key="1">
    <citation type="submission" date="2020-12" db="EMBL/GenBank/DDBJ databases">
        <title>Leucobacter sp. CAS1, isolated from Chromium sludge.</title>
        <authorList>
            <person name="Xu Z."/>
        </authorList>
    </citation>
    <scope>NUCLEOTIDE SEQUENCE</scope>
    <source>
        <strain evidence="3">CSA1</strain>
    </source>
</reference>
<dbReference type="Gene3D" id="1.10.10.10">
    <property type="entry name" value="Winged helix-like DNA-binding domain superfamily/Winged helix DNA-binding domain"/>
    <property type="match status" value="1"/>
</dbReference>
<name>A0A934UTR0_9MICO</name>
<dbReference type="Pfam" id="PF09107">
    <property type="entry name" value="WHD_3rd_SelB"/>
    <property type="match status" value="1"/>
</dbReference>
<dbReference type="PANTHER" id="PTHR43721:SF22">
    <property type="entry name" value="ELONGATION FACTOR TU, MITOCHONDRIAL"/>
    <property type="match status" value="1"/>
</dbReference>
<dbReference type="PANTHER" id="PTHR43721">
    <property type="entry name" value="ELONGATION FACTOR TU-RELATED"/>
    <property type="match status" value="1"/>
</dbReference>
<dbReference type="GO" id="GO:0003746">
    <property type="term" value="F:translation elongation factor activity"/>
    <property type="evidence" value="ECO:0007669"/>
    <property type="project" value="InterPro"/>
</dbReference>
<dbReference type="GO" id="GO:0005737">
    <property type="term" value="C:cytoplasm"/>
    <property type="evidence" value="ECO:0007669"/>
    <property type="project" value="InterPro"/>
</dbReference>
<dbReference type="Gene3D" id="3.40.50.300">
    <property type="entry name" value="P-loop containing nucleotide triphosphate hydrolases"/>
    <property type="match status" value="1"/>
</dbReference>
<dbReference type="InterPro" id="IPR050055">
    <property type="entry name" value="EF-Tu_GTPase"/>
</dbReference>
<dbReference type="EMBL" id="JAEHOH010000001">
    <property type="protein sequence ID" value="MBK0417621.1"/>
    <property type="molecule type" value="Genomic_DNA"/>
</dbReference>
<evidence type="ECO:0000259" key="2">
    <source>
        <dbReference type="PROSITE" id="PS51722"/>
    </source>
</evidence>
<dbReference type="GO" id="GO:0001514">
    <property type="term" value="P:selenocysteine incorporation"/>
    <property type="evidence" value="ECO:0007669"/>
    <property type="project" value="InterPro"/>
</dbReference>
<organism evidence="3 4">
    <name type="scientific">Leucobacter chromiisoli</name>
    <dbReference type="NCBI Taxonomy" id="2796471"/>
    <lineage>
        <taxon>Bacteria</taxon>
        <taxon>Bacillati</taxon>
        <taxon>Actinomycetota</taxon>
        <taxon>Actinomycetes</taxon>
        <taxon>Micrococcales</taxon>
        <taxon>Microbacteriaceae</taxon>
        <taxon>Leucobacter</taxon>
    </lineage>
</organism>
<sequence length="609" mass="64817">MYVVATAGHVDHGKSTLVRALTGMEPDRLAEEQRRGLTIDLGFAWTALPSGREVAFVDVPGHERFIANMLAGVGPAPVVCFVVAADQGWQAQSTDHRDALAALGVAHGLVVISRADRASPQRLAETRAEVRARLSGTPLERAPLVTVALPEGAGSRSTGLDEFARRLDEVLAGTPAPDPRARLRLWVDRSFSITGSGTVVTGSLTAGALRRGDQLQIVGEAGTRTATVRGLHSRGSSETVVEPNARVAVNLRETSTREVGRGDALIAPGSWPVVATVDVRRTTGADLAEAPQQLVAHIGTAATPARLRPFDGDHARLVLQRSLPLGVGDRLVLRNPGSRSVLAGALILDVDPPELRRRGDGARRAAALASRPAAGDPAAEVARRGAVRPERLRWFGLTGLESAPAGVAEMRGAGTWWVHPPTLEAWAATLRRAVERKLREEPLAPGLTEGAAAELLLGQDPPLPDRGLLPLVVRAARLESERGALRPPGHRTDLGEAEQGVAELERRLGARPFAAPEADELTALRLGPQQLAAAERAGRLLRLGGGVILLPQAPALAMRRLSALEQPFTASRARQALDTTRRVAIPLLEHLDSRGWTRRVDGTRRSVVR</sequence>
<dbReference type="InterPro" id="IPR057335">
    <property type="entry name" value="Beta-barrel_SelB"/>
</dbReference>
<dbReference type="Pfam" id="PF03144">
    <property type="entry name" value="GTP_EFTU_D2"/>
    <property type="match status" value="1"/>
</dbReference>
<proteinExistence type="predicted"/>
<evidence type="ECO:0000256" key="1">
    <source>
        <dbReference type="ARBA" id="ARBA00023134"/>
    </source>
</evidence>
<keyword evidence="1" id="KW-0342">GTP-binding</keyword>
<dbReference type="InterPro" id="IPR036388">
    <property type="entry name" value="WH-like_DNA-bd_sf"/>
</dbReference>
<dbReference type="Gene3D" id="2.40.30.10">
    <property type="entry name" value="Translation factors"/>
    <property type="match status" value="1"/>
</dbReference>
<dbReference type="SUPFAM" id="SSF46785">
    <property type="entry name" value="Winged helix' DNA-binding domain"/>
    <property type="match status" value="1"/>
</dbReference>
<evidence type="ECO:0000313" key="4">
    <source>
        <dbReference type="Proteomes" id="UP000608530"/>
    </source>
</evidence>
<dbReference type="InterPro" id="IPR036390">
    <property type="entry name" value="WH_DNA-bd_sf"/>
</dbReference>
<dbReference type="GO" id="GO:0003723">
    <property type="term" value="F:RNA binding"/>
    <property type="evidence" value="ECO:0007669"/>
    <property type="project" value="InterPro"/>
</dbReference>
<dbReference type="PROSITE" id="PS51722">
    <property type="entry name" value="G_TR_2"/>
    <property type="match status" value="1"/>
</dbReference>
<dbReference type="InterPro" id="IPR015191">
    <property type="entry name" value="SelB_WHD4"/>
</dbReference>
<evidence type="ECO:0000313" key="3">
    <source>
        <dbReference type="EMBL" id="MBK0417621.1"/>
    </source>
</evidence>
<dbReference type="AlphaFoldDB" id="A0A934UTR0"/>
<feature type="domain" description="Tr-type G" evidence="2">
    <location>
        <begin position="1"/>
        <end position="176"/>
    </location>
</feature>